<name>A0AAV4B3V0_9GAST</name>
<feature type="region of interest" description="Disordered" evidence="1">
    <location>
        <begin position="58"/>
        <end position="85"/>
    </location>
</feature>
<organism evidence="3 4">
    <name type="scientific">Plakobranchus ocellatus</name>
    <dbReference type="NCBI Taxonomy" id="259542"/>
    <lineage>
        <taxon>Eukaryota</taxon>
        <taxon>Metazoa</taxon>
        <taxon>Spiralia</taxon>
        <taxon>Lophotrochozoa</taxon>
        <taxon>Mollusca</taxon>
        <taxon>Gastropoda</taxon>
        <taxon>Heterobranchia</taxon>
        <taxon>Euthyneura</taxon>
        <taxon>Panpulmonata</taxon>
        <taxon>Sacoglossa</taxon>
        <taxon>Placobranchoidea</taxon>
        <taxon>Plakobranchidae</taxon>
        <taxon>Plakobranchus</taxon>
    </lineage>
</organism>
<keyword evidence="2" id="KW-0732">Signal</keyword>
<feature type="signal peptide" evidence="2">
    <location>
        <begin position="1"/>
        <end position="23"/>
    </location>
</feature>
<evidence type="ECO:0000313" key="3">
    <source>
        <dbReference type="EMBL" id="GFO13438.1"/>
    </source>
</evidence>
<protein>
    <submittedName>
        <fullName evidence="3">Uncharacterized protein</fullName>
    </submittedName>
</protein>
<keyword evidence="4" id="KW-1185">Reference proteome</keyword>
<dbReference type="Proteomes" id="UP000735302">
    <property type="component" value="Unassembled WGS sequence"/>
</dbReference>
<evidence type="ECO:0000256" key="1">
    <source>
        <dbReference type="SAM" id="MobiDB-lite"/>
    </source>
</evidence>
<gene>
    <name evidence="3" type="ORF">PoB_003994300</name>
</gene>
<feature type="chain" id="PRO_5043730266" evidence="2">
    <location>
        <begin position="24"/>
        <end position="113"/>
    </location>
</feature>
<reference evidence="3 4" key="1">
    <citation type="journal article" date="2021" name="Elife">
        <title>Chloroplast acquisition without the gene transfer in kleptoplastic sea slugs, Plakobranchus ocellatus.</title>
        <authorList>
            <person name="Maeda T."/>
            <person name="Takahashi S."/>
            <person name="Yoshida T."/>
            <person name="Shimamura S."/>
            <person name="Takaki Y."/>
            <person name="Nagai Y."/>
            <person name="Toyoda A."/>
            <person name="Suzuki Y."/>
            <person name="Arimoto A."/>
            <person name="Ishii H."/>
            <person name="Satoh N."/>
            <person name="Nishiyama T."/>
            <person name="Hasebe M."/>
            <person name="Maruyama T."/>
            <person name="Minagawa J."/>
            <person name="Obokata J."/>
            <person name="Shigenobu S."/>
        </authorList>
    </citation>
    <scope>NUCLEOTIDE SEQUENCE [LARGE SCALE GENOMIC DNA]</scope>
</reference>
<proteinExistence type="predicted"/>
<dbReference type="EMBL" id="BLXT01004491">
    <property type="protein sequence ID" value="GFO13438.1"/>
    <property type="molecule type" value="Genomic_DNA"/>
</dbReference>
<evidence type="ECO:0000313" key="4">
    <source>
        <dbReference type="Proteomes" id="UP000735302"/>
    </source>
</evidence>
<evidence type="ECO:0000256" key="2">
    <source>
        <dbReference type="SAM" id="SignalP"/>
    </source>
</evidence>
<comment type="caution">
    <text evidence="3">The sequence shown here is derived from an EMBL/GenBank/DDBJ whole genome shotgun (WGS) entry which is preliminary data.</text>
</comment>
<dbReference type="AlphaFoldDB" id="A0AAV4B3V0"/>
<accession>A0AAV4B3V0</accession>
<sequence length="113" mass="12396">MNAAGQIFLILGILSFLLMKTLGKNPYKSMKPRYCSRVNHTPDQHLQVLATSLGDRDTSLQAGRGAANMGRESMSKRADDNESLDCSNRHSLVQGIVRESGKYVLGETLPSDD</sequence>